<dbReference type="AlphaFoldDB" id="A0A200QBA9"/>
<sequence length="218" mass="24943">MGLVVDSFIMTWEGSREVHDTNRFLVESSFLKLIMASPSWNINNLVTVRLTEENYLLWRSQIFPALRGYNLLGFVDETRICPPEFIEIDGKLQENEKFDDWIRQDQMILSWINSTLSEGILAQVVGLSTASEVWKRSDSSILSTAFYTPRGAFHNNRGRGRFTNNRGRGRGRSPNNNSSNFYNQNRNNSSQSTSNNENSSQQTLFNRPFNPIQGESSS</sequence>
<gene>
    <name evidence="3" type="ORF">BVC80_1827g65</name>
</gene>
<dbReference type="EMBL" id="MVGT01002446">
    <property type="protein sequence ID" value="OVA07702.1"/>
    <property type="molecule type" value="Genomic_DNA"/>
</dbReference>
<dbReference type="PANTHER" id="PTHR47481:SF22">
    <property type="entry name" value="RETROTRANSPOSON GAG DOMAIN-CONTAINING PROTEIN"/>
    <property type="match status" value="1"/>
</dbReference>
<dbReference type="Pfam" id="PF14244">
    <property type="entry name" value="Retrotran_gag_3"/>
    <property type="match status" value="1"/>
</dbReference>
<dbReference type="OrthoDB" id="1845088at2759"/>
<dbReference type="Proteomes" id="UP000195402">
    <property type="component" value="Unassembled WGS sequence"/>
</dbReference>
<dbReference type="InterPro" id="IPR029472">
    <property type="entry name" value="Copia-like_N"/>
</dbReference>
<reference evidence="3 4" key="1">
    <citation type="journal article" date="2017" name="Mol. Plant">
        <title>The Genome of Medicinal Plant Macleaya cordata Provides New Insights into Benzylisoquinoline Alkaloids Metabolism.</title>
        <authorList>
            <person name="Liu X."/>
            <person name="Liu Y."/>
            <person name="Huang P."/>
            <person name="Ma Y."/>
            <person name="Qing Z."/>
            <person name="Tang Q."/>
            <person name="Cao H."/>
            <person name="Cheng P."/>
            <person name="Zheng Y."/>
            <person name="Yuan Z."/>
            <person name="Zhou Y."/>
            <person name="Liu J."/>
            <person name="Tang Z."/>
            <person name="Zhuo Y."/>
            <person name="Zhang Y."/>
            <person name="Yu L."/>
            <person name="Huang J."/>
            <person name="Yang P."/>
            <person name="Peng Q."/>
            <person name="Zhang J."/>
            <person name="Jiang W."/>
            <person name="Zhang Z."/>
            <person name="Lin K."/>
            <person name="Ro D.K."/>
            <person name="Chen X."/>
            <person name="Xiong X."/>
            <person name="Shang Y."/>
            <person name="Huang S."/>
            <person name="Zeng J."/>
        </authorList>
    </citation>
    <scope>NUCLEOTIDE SEQUENCE [LARGE SCALE GENOMIC DNA]</scope>
    <source>
        <strain evidence="4">cv. BLH2017</strain>
        <tissue evidence="3">Root</tissue>
    </source>
</reference>
<evidence type="ECO:0000256" key="1">
    <source>
        <dbReference type="SAM" id="MobiDB-lite"/>
    </source>
</evidence>
<name>A0A200QBA9_MACCD</name>
<proteinExistence type="predicted"/>
<organism evidence="3 4">
    <name type="scientific">Macleaya cordata</name>
    <name type="common">Five-seeded plume-poppy</name>
    <name type="synonym">Bocconia cordata</name>
    <dbReference type="NCBI Taxonomy" id="56857"/>
    <lineage>
        <taxon>Eukaryota</taxon>
        <taxon>Viridiplantae</taxon>
        <taxon>Streptophyta</taxon>
        <taxon>Embryophyta</taxon>
        <taxon>Tracheophyta</taxon>
        <taxon>Spermatophyta</taxon>
        <taxon>Magnoliopsida</taxon>
        <taxon>Ranunculales</taxon>
        <taxon>Papaveraceae</taxon>
        <taxon>Papaveroideae</taxon>
        <taxon>Macleaya</taxon>
    </lineage>
</organism>
<feature type="compositionally biased region" description="Low complexity" evidence="1">
    <location>
        <begin position="161"/>
        <end position="202"/>
    </location>
</feature>
<keyword evidence="4" id="KW-1185">Reference proteome</keyword>
<comment type="caution">
    <text evidence="3">The sequence shown here is derived from an EMBL/GenBank/DDBJ whole genome shotgun (WGS) entry which is preliminary data.</text>
</comment>
<dbReference type="PANTHER" id="PTHR47481">
    <property type="match status" value="1"/>
</dbReference>
<protein>
    <recommendedName>
        <fullName evidence="2">Retrotransposon Copia-like N-terminal domain-containing protein</fullName>
    </recommendedName>
</protein>
<evidence type="ECO:0000313" key="4">
    <source>
        <dbReference type="Proteomes" id="UP000195402"/>
    </source>
</evidence>
<evidence type="ECO:0000259" key="2">
    <source>
        <dbReference type="Pfam" id="PF14244"/>
    </source>
</evidence>
<dbReference type="InParanoid" id="A0A200QBA9"/>
<evidence type="ECO:0000313" key="3">
    <source>
        <dbReference type="EMBL" id="OVA07702.1"/>
    </source>
</evidence>
<feature type="region of interest" description="Disordered" evidence="1">
    <location>
        <begin position="153"/>
        <end position="218"/>
    </location>
</feature>
<feature type="domain" description="Retrotransposon Copia-like N-terminal" evidence="2">
    <location>
        <begin position="45"/>
        <end position="76"/>
    </location>
</feature>
<accession>A0A200QBA9</accession>